<name>A0A0F9JLH2_9ZZZZ</name>
<gene>
    <name evidence="1" type="ORF">LCGC14_1742630</name>
</gene>
<sequence>MTNFEGLHGWPSQGLFHNFYNEIGVSNVQNVREKKDDPENKYPLTQNEKEGLQLKLKRAIDEI</sequence>
<protein>
    <submittedName>
        <fullName evidence="1">Uncharacterized protein</fullName>
    </submittedName>
</protein>
<organism evidence="1">
    <name type="scientific">marine sediment metagenome</name>
    <dbReference type="NCBI Taxonomy" id="412755"/>
    <lineage>
        <taxon>unclassified sequences</taxon>
        <taxon>metagenomes</taxon>
        <taxon>ecological metagenomes</taxon>
    </lineage>
</organism>
<dbReference type="EMBL" id="LAZR01015961">
    <property type="protein sequence ID" value="KKM06571.1"/>
    <property type="molecule type" value="Genomic_DNA"/>
</dbReference>
<proteinExistence type="predicted"/>
<dbReference type="AlphaFoldDB" id="A0A0F9JLH2"/>
<evidence type="ECO:0000313" key="1">
    <source>
        <dbReference type="EMBL" id="KKM06571.1"/>
    </source>
</evidence>
<reference evidence="1" key="1">
    <citation type="journal article" date="2015" name="Nature">
        <title>Complex archaea that bridge the gap between prokaryotes and eukaryotes.</title>
        <authorList>
            <person name="Spang A."/>
            <person name="Saw J.H."/>
            <person name="Jorgensen S.L."/>
            <person name="Zaremba-Niedzwiedzka K."/>
            <person name="Martijn J."/>
            <person name="Lind A.E."/>
            <person name="van Eijk R."/>
            <person name="Schleper C."/>
            <person name="Guy L."/>
            <person name="Ettema T.J."/>
        </authorList>
    </citation>
    <scope>NUCLEOTIDE SEQUENCE</scope>
</reference>
<accession>A0A0F9JLH2</accession>
<comment type="caution">
    <text evidence="1">The sequence shown here is derived from an EMBL/GenBank/DDBJ whole genome shotgun (WGS) entry which is preliminary data.</text>
</comment>